<gene>
    <name evidence="1" type="ORF">MNBD_GAMMA08-2449</name>
</gene>
<dbReference type="Gene3D" id="2.60.40.1080">
    <property type="match status" value="1"/>
</dbReference>
<dbReference type="PROSITE" id="PS51257">
    <property type="entry name" value="PROKAR_LIPOPROTEIN"/>
    <property type="match status" value="1"/>
</dbReference>
<evidence type="ECO:0000313" key="1">
    <source>
        <dbReference type="EMBL" id="VAW60657.1"/>
    </source>
</evidence>
<protein>
    <recommendedName>
        <fullName evidence="2">BIG2 domain-containing protein</fullName>
    </recommendedName>
</protein>
<name>A0A3B0XCA5_9ZZZZ</name>
<dbReference type="EMBL" id="UOFH01000157">
    <property type="protein sequence ID" value="VAW60657.1"/>
    <property type="molecule type" value="Genomic_DNA"/>
</dbReference>
<evidence type="ECO:0008006" key="2">
    <source>
        <dbReference type="Google" id="ProtNLM"/>
    </source>
</evidence>
<reference evidence="1" key="1">
    <citation type="submission" date="2018-06" db="EMBL/GenBank/DDBJ databases">
        <authorList>
            <person name="Zhirakovskaya E."/>
        </authorList>
    </citation>
    <scope>NUCLEOTIDE SEQUENCE</scope>
</reference>
<accession>A0A3B0XCA5</accession>
<proteinExistence type="predicted"/>
<dbReference type="AlphaFoldDB" id="A0A3B0XCA5"/>
<organism evidence="1">
    <name type="scientific">hydrothermal vent metagenome</name>
    <dbReference type="NCBI Taxonomy" id="652676"/>
    <lineage>
        <taxon>unclassified sequences</taxon>
        <taxon>metagenomes</taxon>
        <taxon>ecological metagenomes</taxon>
    </lineage>
</organism>
<sequence length="474" mass="50204">MNFKSLYHFIFYGFLLLLTACSDSENETQLVDLFTAANLDLIAIEFSAETTEDVLSINTFFDYKIEGLKSNGVDKIPVDSNIVWSLSEGAISTIDQTGRLTAGSVGEVITITAKLGHLIDTLEVRISAAKFDQVVQLNSTTVQVNMCQAKTIVPIGRYVNDDNTVEIRAVDSSIINSIEWIILNQEDSSASQRAVIKTVNNITDLQALEVGDVIVQARALSVSTGNIVTSADLPQSIDNNLNSLKLCLKSETDLAACTLANTDVVENNIVALQAVANYQASNGSNFNENITELTKWGIDNNNATIALSTDRQQLDVVGVNAGTTTTLSAACGNIEQTVTGTQITNGVVLTTPVGCAAGNLNCVATTETMSVVAATITSLSITANDADLVDNVALVLTVQPAIIALQVTANFANSDSRDVTDDVNVTYNNLSTNVITEVVGTPGEYTVDAAGDAEVAVAFQGQGQVFTVKITVPN</sequence>